<name>A0A1H9T4U1_9EURY</name>
<dbReference type="RefSeq" id="WP_090623522.1">
    <property type="nucleotide sequence ID" value="NZ_FOFD01000010.1"/>
</dbReference>
<accession>A0A1H9T4U1</accession>
<keyword evidence="2" id="KW-1185">Reference proteome</keyword>
<dbReference type="OrthoDB" id="156248at2157"/>
<gene>
    <name evidence="1" type="ORF">SAMN04489841_0049</name>
</gene>
<dbReference type="PANTHER" id="PTHR35519">
    <property type="entry name" value="MEMBRANE PROTEINS"/>
    <property type="match status" value="1"/>
</dbReference>
<proteinExistence type="predicted"/>
<organism evidence="1 2">
    <name type="scientific">Natrinema salaciae</name>
    <dbReference type="NCBI Taxonomy" id="1186196"/>
    <lineage>
        <taxon>Archaea</taxon>
        <taxon>Methanobacteriati</taxon>
        <taxon>Methanobacteriota</taxon>
        <taxon>Stenosarchaea group</taxon>
        <taxon>Halobacteria</taxon>
        <taxon>Halobacteriales</taxon>
        <taxon>Natrialbaceae</taxon>
        <taxon>Natrinema</taxon>
    </lineage>
</organism>
<evidence type="ECO:0008006" key="3">
    <source>
        <dbReference type="Google" id="ProtNLM"/>
    </source>
</evidence>
<dbReference type="InterPro" id="IPR025187">
    <property type="entry name" value="DUF4112"/>
</dbReference>
<sequence>MVTDSVDDIASELEALEGKLPAAADEAAVERMHLVARTLDEGIRVPGTDFKIGVDPIIGVLPGAGDSVAAVVSLYLVAESARMGVSRSTLVRMLANIGVDTVIGSIPVLGVAFDAVWKANKWNLQLALEDLADGDGDSEDGPDVVAID</sequence>
<dbReference type="Pfam" id="PF13430">
    <property type="entry name" value="DUF4112"/>
    <property type="match status" value="1"/>
</dbReference>
<evidence type="ECO:0000313" key="1">
    <source>
        <dbReference type="EMBL" id="SER92242.1"/>
    </source>
</evidence>
<reference evidence="2" key="1">
    <citation type="submission" date="2016-10" db="EMBL/GenBank/DDBJ databases">
        <authorList>
            <person name="Varghese N."/>
            <person name="Submissions S."/>
        </authorList>
    </citation>
    <scope>NUCLEOTIDE SEQUENCE [LARGE SCALE GENOMIC DNA]</scope>
    <source>
        <strain evidence="2">DSM 25055</strain>
    </source>
</reference>
<dbReference type="EMBL" id="FOFD01000010">
    <property type="protein sequence ID" value="SER92242.1"/>
    <property type="molecule type" value="Genomic_DNA"/>
</dbReference>
<dbReference type="AlphaFoldDB" id="A0A1H9T4U1"/>
<protein>
    <recommendedName>
        <fullName evidence="3">DUF4112 domain-containing protein</fullName>
    </recommendedName>
</protein>
<dbReference type="PANTHER" id="PTHR35519:SF2">
    <property type="entry name" value="PH DOMAIN PROTEIN"/>
    <property type="match status" value="1"/>
</dbReference>
<evidence type="ECO:0000313" key="2">
    <source>
        <dbReference type="Proteomes" id="UP000199114"/>
    </source>
</evidence>
<dbReference type="Proteomes" id="UP000199114">
    <property type="component" value="Unassembled WGS sequence"/>
</dbReference>